<comment type="caution">
    <text evidence="9">The sequence shown here is derived from an EMBL/GenBank/DDBJ whole genome shotgun (WGS) entry which is preliminary data.</text>
</comment>
<comment type="subcellular location">
    <subcellularLocation>
        <location evidence="1">Cell outer membrane</location>
        <topology evidence="1">Multi-pass membrane protein</topology>
    </subcellularLocation>
</comment>
<gene>
    <name evidence="9" type="ORF">EPA99_17885</name>
</gene>
<organism evidence="9 10">
    <name type="scientific">Pseudoxanthomonas composti</name>
    <dbReference type="NCBI Taxonomy" id="2137479"/>
    <lineage>
        <taxon>Bacteria</taxon>
        <taxon>Pseudomonadati</taxon>
        <taxon>Pseudomonadota</taxon>
        <taxon>Gammaproteobacteria</taxon>
        <taxon>Lysobacterales</taxon>
        <taxon>Lysobacteraceae</taxon>
        <taxon>Pseudoxanthomonas</taxon>
    </lineage>
</organism>
<evidence type="ECO:0000313" key="9">
    <source>
        <dbReference type="EMBL" id="RXQ99709.1"/>
    </source>
</evidence>
<dbReference type="EMBL" id="SAWZ01000014">
    <property type="protein sequence ID" value="RXQ99709.1"/>
    <property type="molecule type" value="Genomic_DNA"/>
</dbReference>
<evidence type="ECO:0000313" key="10">
    <source>
        <dbReference type="Proteomes" id="UP000289784"/>
    </source>
</evidence>
<accession>A0A4Q1JSL0</accession>
<feature type="signal peptide" evidence="8">
    <location>
        <begin position="1"/>
        <end position="23"/>
    </location>
</feature>
<name>A0A4Q1JSL0_9GAMM</name>
<evidence type="ECO:0000256" key="4">
    <source>
        <dbReference type="ARBA" id="ARBA00022692"/>
    </source>
</evidence>
<feature type="chain" id="PRO_5020325264" evidence="8">
    <location>
        <begin position="24"/>
        <end position="456"/>
    </location>
</feature>
<keyword evidence="10" id="KW-1185">Reference proteome</keyword>
<keyword evidence="5 8" id="KW-0732">Signal</keyword>
<dbReference type="OrthoDB" id="6679728at2"/>
<keyword evidence="4" id="KW-0812">Transmembrane</keyword>
<dbReference type="SUPFAM" id="SSF56935">
    <property type="entry name" value="Porins"/>
    <property type="match status" value="1"/>
</dbReference>
<evidence type="ECO:0000256" key="3">
    <source>
        <dbReference type="ARBA" id="ARBA00022452"/>
    </source>
</evidence>
<evidence type="ECO:0000256" key="1">
    <source>
        <dbReference type="ARBA" id="ARBA00004571"/>
    </source>
</evidence>
<dbReference type="GO" id="GO:0009279">
    <property type="term" value="C:cell outer membrane"/>
    <property type="evidence" value="ECO:0007669"/>
    <property type="project" value="UniProtKB-SubCell"/>
</dbReference>
<evidence type="ECO:0000256" key="5">
    <source>
        <dbReference type="ARBA" id="ARBA00022729"/>
    </source>
</evidence>
<dbReference type="Pfam" id="PF03349">
    <property type="entry name" value="Toluene_X"/>
    <property type="match status" value="1"/>
</dbReference>
<sequence length="456" mass="47666">MNKRVLAMAVGAVCAGASGLASAGALDRSGQSVAAFLRPGNYAEYGGSFLSPTVEGVDRNGDATGDMGSSYSFIGAAIKLQPTEKFSFGLIYDEPFGAAAEYKREGAFVASPTDPVLTGLPVVSGPSIVSGGQLAAFGLNSGIEGDTEVQVRTRNLSALVGFQPTENWNIYGGAAYQQIKGDVNLRGETYSVFNGYDLSVPTTGEWGWLAGVAYQIPEIALKVSLTYRSEIDYEIDANESMPMVAALGANSAQLGGLIQQLVRAGRIPPATGQAIGGALANLRGGFTPGTTDLTTPQSVNLDFQTGIMADTIAFGNVRWVQWSKFSVQPSAFGQLSRAVGPLVGQPNGFNLVDYSEDQWSANLGLGRKLAQTLSGSLSVGWDSGAGNPVTTLGPTEGYWNVGVGLRYSPTPNIEISGGMKYFWLGDATAETGARSYAGEFTDNHALAGSIKFGFLF</sequence>
<keyword evidence="7" id="KW-0998">Cell outer membrane</keyword>
<keyword evidence="6" id="KW-0472">Membrane</keyword>
<comment type="similarity">
    <text evidence="2">Belongs to the OmpP1/FadL family.</text>
</comment>
<dbReference type="RefSeq" id="WP_129472620.1">
    <property type="nucleotide sequence ID" value="NZ_SAWZ01000014.1"/>
</dbReference>
<evidence type="ECO:0000256" key="7">
    <source>
        <dbReference type="ARBA" id="ARBA00023237"/>
    </source>
</evidence>
<protein>
    <submittedName>
        <fullName evidence="9">Transporter</fullName>
    </submittedName>
</protein>
<dbReference type="AlphaFoldDB" id="A0A4Q1JSL0"/>
<reference evidence="9 10" key="1">
    <citation type="submission" date="2019-01" db="EMBL/GenBank/DDBJ databases">
        <title>Pseudoxanthomonas composti sp. nov., isolated from compost.</title>
        <authorList>
            <person name="Yang G."/>
        </authorList>
    </citation>
    <scope>NUCLEOTIDE SEQUENCE [LARGE SCALE GENOMIC DNA]</scope>
    <source>
        <strain evidence="9 10">GSS15</strain>
    </source>
</reference>
<proteinExistence type="inferred from homology"/>
<keyword evidence="3" id="KW-1134">Transmembrane beta strand</keyword>
<dbReference type="InterPro" id="IPR005017">
    <property type="entry name" value="OMPP1/FadL/TodX"/>
</dbReference>
<evidence type="ECO:0000256" key="2">
    <source>
        <dbReference type="ARBA" id="ARBA00008163"/>
    </source>
</evidence>
<evidence type="ECO:0000256" key="6">
    <source>
        <dbReference type="ARBA" id="ARBA00023136"/>
    </source>
</evidence>
<dbReference type="Gene3D" id="2.40.160.60">
    <property type="entry name" value="Outer membrane protein transport protein (OMPP1/FadL/TodX)"/>
    <property type="match status" value="1"/>
</dbReference>
<evidence type="ECO:0000256" key="8">
    <source>
        <dbReference type="SAM" id="SignalP"/>
    </source>
</evidence>
<dbReference type="Proteomes" id="UP000289784">
    <property type="component" value="Unassembled WGS sequence"/>
</dbReference>